<dbReference type="Proteomes" id="UP000314285">
    <property type="component" value="Unassembled WGS sequence"/>
</dbReference>
<dbReference type="AlphaFoldDB" id="A0A8H2JZ20"/>
<evidence type="ECO:0000313" key="1">
    <source>
        <dbReference type="EMBL" id="TNX86390.1"/>
    </source>
</evidence>
<accession>A0A8H2JZ20</accession>
<proteinExistence type="predicted"/>
<gene>
    <name evidence="1" type="ORF">FHY67_12670</name>
</gene>
<reference evidence="1 2" key="1">
    <citation type="submission" date="2019-06" db="EMBL/GenBank/DDBJ databases">
        <title>Genome of Acinetobacter radioresistens APH1, a phenol degrading strain.</title>
        <authorList>
            <person name="Liu Y."/>
        </authorList>
    </citation>
    <scope>NUCLEOTIDE SEQUENCE [LARGE SCALE GENOMIC DNA]</scope>
    <source>
        <strain evidence="1 2">APH1</strain>
    </source>
</reference>
<sequence>MRIRLVALFLLFVGGLFYYAYKSQHEHVLKRRANIMSTAPFHTSPDRIYSGKNFKVTKIDQNGQIIFKRKEE</sequence>
<evidence type="ECO:0000313" key="2">
    <source>
        <dbReference type="Proteomes" id="UP000314285"/>
    </source>
</evidence>
<protein>
    <submittedName>
        <fullName evidence="1">Uncharacterized protein</fullName>
    </submittedName>
</protein>
<dbReference type="EMBL" id="VFBM01000012">
    <property type="protein sequence ID" value="TNX86390.1"/>
    <property type="molecule type" value="Genomic_DNA"/>
</dbReference>
<comment type="caution">
    <text evidence="1">The sequence shown here is derived from an EMBL/GenBank/DDBJ whole genome shotgun (WGS) entry which is preliminary data.</text>
</comment>
<name>A0A8H2JZ20_ACIRA</name>
<organism evidence="1 2">
    <name type="scientific">Acinetobacter radioresistens</name>
    <dbReference type="NCBI Taxonomy" id="40216"/>
    <lineage>
        <taxon>Bacteria</taxon>
        <taxon>Pseudomonadati</taxon>
        <taxon>Pseudomonadota</taxon>
        <taxon>Gammaproteobacteria</taxon>
        <taxon>Moraxellales</taxon>
        <taxon>Moraxellaceae</taxon>
        <taxon>Acinetobacter</taxon>
    </lineage>
</organism>